<dbReference type="PROSITE" id="PS00584">
    <property type="entry name" value="PFKB_KINASES_2"/>
    <property type="match status" value="1"/>
</dbReference>
<keyword evidence="6" id="KW-1185">Reference proteome</keyword>
<accession>A0A3N4PZZ7</accession>
<dbReference type="PANTHER" id="PTHR43085:SF57">
    <property type="entry name" value="CARBOHYDRATE KINASE PFKB DOMAIN-CONTAINING PROTEIN"/>
    <property type="match status" value="1"/>
</dbReference>
<evidence type="ECO:0000256" key="2">
    <source>
        <dbReference type="ARBA" id="ARBA00022679"/>
    </source>
</evidence>
<keyword evidence="2" id="KW-0808">Transferase</keyword>
<dbReference type="PANTHER" id="PTHR43085">
    <property type="entry name" value="HEXOKINASE FAMILY MEMBER"/>
    <property type="match status" value="1"/>
</dbReference>
<reference evidence="5 6" key="1">
    <citation type="submission" date="2018-11" db="EMBL/GenBank/DDBJ databases">
        <title>Chitinophaga lutea sp.nov., isolate from arsenic contaminated soil.</title>
        <authorList>
            <person name="Zong Y."/>
        </authorList>
    </citation>
    <scope>NUCLEOTIDE SEQUENCE [LARGE SCALE GENOMIC DNA]</scope>
    <source>
        <strain evidence="5 6">ZY74</strain>
    </source>
</reference>
<name>A0A3N4PZZ7_9BACT</name>
<evidence type="ECO:0000256" key="3">
    <source>
        <dbReference type="ARBA" id="ARBA00022777"/>
    </source>
</evidence>
<dbReference type="Proteomes" id="UP000278351">
    <property type="component" value="Unassembled WGS sequence"/>
</dbReference>
<gene>
    <name evidence="5" type="ORF">EGT74_02750</name>
</gene>
<dbReference type="Pfam" id="PF00294">
    <property type="entry name" value="PfkB"/>
    <property type="match status" value="1"/>
</dbReference>
<evidence type="ECO:0000313" key="5">
    <source>
        <dbReference type="EMBL" id="RPE12489.1"/>
    </source>
</evidence>
<dbReference type="RefSeq" id="WP_123845001.1">
    <property type="nucleotide sequence ID" value="NZ_RPDH01000001.1"/>
</dbReference>
<dbReference type="EMBL" id="RPDH01000001">
    <property type="protein sequence ID" value="RPE12489.1"/>
    <property type="molecule type" value="Genomic_DNA"/>
</dbReference>
<proteinExistence type="inferred from homology"/>
<feature type="domain" description="Carbohydrate kinase PfkB" evidence="4">
    <location>
        <begin position="24"/>
        <end position="280"/>
    </location>
</feature>
<keyword evidence="3 5" id="KW-0418">Kinase</keyword>
<dbReference type="Gene3D" id="3.40.1190.20">
    <property type="match status" value="1"/>
</dbReference>
<dbReference type="AlphaFoldDB" id="A0A3N4PZZ7"/>
<comment type="similarity">
    <text evidence="1">Belongs to the carbohydrate kinase PfkB family.</text>
</comment>
<evidence type="ECO:0000313" key="6">
    <source>
        <dbReference type="Proteomes" id="UP000278351"/>
    </source>
</evidence>
<organism evidence="5 6">
    <name type="scientific">Chitinophaga lutea</name>
    <dbReference type="NCBI Taxonomy" id="2488634"/>
    <lineage>
        <taxon>Bacteria</taxon>
        <taxon>Pseudomonadati</taxon>
        <taxon>Bacteroidota</taxon>
        <taxon>Chitinophagia</taxon>
        <taxon>Chitinophagales</taxon>
        <taxon>Chitinophagaceae</taxon>
        <taxon>Chitinophaga</taxon>
    </lineage>
</organism>
<dbReference type="OrthoDB" id="9813569at2"/>
<dbReference type="InterPro" id="IPR029056">
    <property type="entry name" value="Ribokinase-like"/>
</dbReference>
<protein>
    <submittedName>
        <fullName evidence="5">Carbohydrate kinase</fullName>
    </submittedName>
</protein>
<comment type="caution">
    <text evidence="5">The sequence shown here is derived from an EMBL/GenBank/DDBJ whole genome shotgun (WGS) entry which is preliminary data.</text>
</comment>
<dbReference type="PROSITE" id="PS00583">
    <property type="entry name" value="PFKB_KINASES_1"/>
    <property type="match status" value="1"/>
</dbReference>
<evidence type="ECO:0000256" key="1">
    <source>
        <dbReference type="ARBA" id="ARBA00010688"/>
    </source>
</evidence>
<dbReference type="InterPro" id="IPR002173">
    <property type="entry name" value="Carboh/pur_kinase_PfkB_CS"/>
</dbReference>
<evidence type="ECO:0000259" key="4">
    <source>
        <dbReference type="Pfam" id="PF00294"/>
    </source>
</evidence>
<dbReference type="InterPro" id="IPR011611">
    <property type="entry name" value="PfkB_dom"/>
</dbReference>
<dbReference type="SUPFAM" id="SSF53613">
    <property type="entry name" value="Ribokinase-like"/>
    <property type="match status" value="1"/>
</dbReference>
<dbReference type="GO" id="GO:0016301">
    <property type="term" value="F:kinase activity"/>
    <property type="evidence" value="ECO:0007669"/>
    <property type="project" value="UniProtKB-KW"/>
</dbReference>
<sequence length="294" mass="31692">MQTTPSIVCFGELLWDVLPTGALPGGAPMNVAYHLKQLGMQPSLITRVGADERGQELIRIVEQHGINAAGIQKDEQTPTGIVLAQPGENHEMHYDIVIPSAWDHIAYSTELAQQVRQAGYFIFGSLAARHPDSQATLFRLLDTPAVKVLDINLRPPHYTRATLEALLQKADILKMNLSELELVSSWYGNAATLADKITLLQQRFGLSTVIVTMGGDGAAVYSNNTLHQHPGYKVQVADTVGSGDAFLAAYLSGVLRQSPPAETLAFASALGALVASKTGAWPAYGPEDIDLIKR</sequence>
<dbReference type="CDD" id="cd01167">
    <property type="entry name" value="bac_FRK"/>
    <property type="match status" value="1"/>
</dbReference>
<dbReference type="InterPro" id="IPR050306">
    <property type="entry name" value="PfkB_Carbo_kinase"/>
</dbReference>